<dbReference type="EMBL" id="JFYZ01000005">
    <property type="protein sequence ID" value="EZP82949.1"/>
    <property type="molecule type" value="Genomic_DNA"/>
</dbReference>
<dbReference type="EMBL" id="CP017076">
    <property type="protein sequence ID" value="AOR78880.1"/>
    <property type="molecule type" value="Genomic_DNA"/>
</dbReference>
<reference evidence="3 4" key="1">
    <citation type="submission" date="2014-03" db="EMBL/GenBank/DDBJ databases">
        <title>Whole genome sequence of Novosphingobium resinovorum KF1.</title>
        <authorList>
            <person name="Gan H.M."/>
            <person name="Gan H.Y."/>
            <person name="Chew T.H."/>
            <person name="Savka M.A."/>
        </authorList>
    </citation>
    <scope>NUCLEOTIDE SEQUENCE [LARGE SCALE GENOMIC DNA]</scope>
    <source>
        <strain evidence="3 4">KF1</strain>
    </source>
</reference>
<evidence type="ECO:0000313" key="4">
    <source>
        <dbReference type="Proteomes" id="UP000024329"/>
    </source>
</evidence>
<dbReference type="KEGG" id="nre:BES08_18375"/>
<dbReference type="RefSeq" id="WP_036525263.1">
    <property type="nucleotide sequence ID" value="NZ_CP017076.1"/>
</dbReference>
<gene>
    <name evidence="2" type="ORF">BES08_18375</name>
    <name evidence="3" type="ORF">BV97_01873</name>
</gene>
<name>A0A031K176_9SPHN</name>
<sequence length="105" mass="11917">MHPVFVTLELHFAPGTMETFLTQLPGILEETRRTDGFVAISAHRHHEDADRLILSEQWHSALAYQTYLQSRIVSGLFTDLSKLLVAEPRIDIWQPAHLTVTAPVD</sequence>
<dbReference type="GO" id="GO:0004497">
    <property type="term" value="F:monooxygenase activity"/>
    <property type="evidence" value="ECO:0007669"/>
    <property type="project" value="UniProtKB-KW"/>
</dbReference>
<dbReference type="PATRIC" id="fig|158500.4.peg.1917"/>
<evidence type="ECO:0000313" key="5">
    <source>
        <dbReference type="Proteomes" id="UP000094626"/>
    </source>
</evidence>
<accession>A0A031K176</accession>
<keyword evidence="2" id="KW-0614">Plasmid</keyword>
<proteinExistence type="predicted"/>
<keyword evidence="3" id="KW-0560">Oxidoreductase</keyword>
<protein>
    <submittedName>
        <fullName evidence="3">Antibiotic biosynthesis monooxygenase</fullName>
    </submittedName>
</protein>
<dbReference type="Pfam" id="PF03992">
    <property type="entry name" value="ABM"/>
    <property type="match status" value="1"/>
</dbReference>
<evidence type="ECO:0000313" key="2">
    <source>
        <dbReference type="EMBL" id="AOR78880.1"/>
    </source>
</evidence>
<dbReference type="SUPFAM" id="SSF54909">
    <property type="entry name" value="Dimeric alpha+beta barrel"/>
    <property type="match status" value="1"/>
</dbReference>
<dbReference type="InterPro" id="IPR011008">
    <property type="entry name" value="Dimeric_a/b-barrel"/>
</dbReference>
<keyword evidence="5" id="KW-1185">Reference proteome</keyword>
<dbReference type="Gene3D" id="3.30.70.100">
    <property type="match status" value="1"/>
</dbReference>
<evidence type="ECO:0000259" key="1">
    <source>
        <dbReference type="Pfam" id="PF03992"/>
    </source>
</evidence>
<keyword evidence="3" id="KW-0503">Monooxygenase</keyword>
<reference evidence="2" key="2">
    <citation type="submission" date="2016-08" db="EMBL/GenBank/DDBJ databases">
        <authorList>
            <person name="Seilhamer J.J."/>
        </authorList>
    </citation>
    <scope>NUCLEOTIDE SEQUENCE [LARGE SCALE GENOMIC DNA]</scope>
    <source>
        <strain evidence="2">SA1</strain>
        <plasmid evidence="2">pSA1</plasmid>
    </source>
</reference>
<dbReference type="Proteomes" id="UP000024329">
    <property type="component" value="Unassembled WGS sequence"/>
</dbReference>
<dbReference type="Proteomes" id="UP000094626">
    <property type="component" value="Plasmid pSA1"/>
</dbReference>
<geneLocation type="plasmid" evidence="2 5">
    <name>pSA1</name>
</geneLocation>
<feature type="domain" description="ABM" evidence="1">
    <location>
        <begin position="3"/>
        <end position="71"/>
    </location>
</feature>
<dbReference type="InterPro" id="IPR007138">
    <property type="entry name" value="ABM_dom"/>
</dbReference>
<organism evidence="3 4">
    <name type="scientific">Novosphingobium resinovorum</name>
    <dbReference type="NCBI Taxonomy" id="158500"/>
    <lineage>
        <taxon>Bacteria</taxon>
        <taxon>Pseudomonadati</taxon>
        <taxon>Pseudomonadota</taxon>
        <taxon>Alphaproteobacteria</taxon>
        <taxon>Sphingomonadales</taxon>
        <taxon>Sphingomonadaceae</taxon>
        <taxon>Novosphingobium</taxon>
    </lineage>
</organism>
<dbReference type="AlphaFoldDB" id="A0A031K176"/>
<evidence type="ECO:0000313" key="3">
    <source>
        <dbReference type="EMBL" id="EZP82949.1"/>
    </source>
</evidence>
<reference evidence="5" key="3">
    <citation type="journal article" date="2017" name="J. Biotechnol.">
        <title>Complete genome sequence of Novosphingobium resinovorum SA1, a versatile xenobiotic-degrading bacterium capable of utilizing sulfanilic acid.</title>
        <authorList>
            <person name="Hegedus B."/>
            <person name="Kos P.B."/>
            <person name="Balint B."/>
            <person name="Maroti G."/>
            <person name="Gan H.M."/>
            <person name="Perei K."/>
            <person name="Rakhely G."/>
        </authorList>
    </citation>
    <scope>NUCLEOTIDE SEQUENCE [LARGE SCALE GENOMIC DNA]</scope>
    <source>
        <strain evidence="5">SA1</strain>
    </source>
</reference>